<organism evidence="11 12">
    <name type="scientific">Pinctada imbricata</name>
    <name type="common">Atlantic pearl-oyster</name>
    <name type="synonym">Pinctada martensii</name>
    <dbReference type="NCBI Taxonomy" id="66713"/>
    <lineage>
        <taxon>Eukaryota</taxon>
        <taxon>Metazoa</taxon>
        <taxon>Spiralia</taxon>
        <taxon>Lophotrochozoa</taxon>
        <taxon>Mollusca</taxon>
        <taxon>Bivalvia</taxon>
        <taxon>Autobranchia</taxon>
        <taxon>Pteriomorphia</taxon>
        <taxon>Pterioida</taxon>
        <taxon>Pterioidea</taxon>
        <taxon>Pteriidae</taxon>
        <taxon>Pinctada</taxon>
    </lineage>
</organism>
<dbReference type="GO" id="GO:0045329">
    <property type="term" value="P:carnitine biosynthetic process"/>
    <property type="evidence" value="ECO:0007669"/>
    <property type="project" value="UniProtKB-KW"/>
</dbReference>
<protein>
    <recommendedName>
        <fullName evidence="13">Gamma-butyrobetaine dioxygenase</fullName>
    </recommendedName>
</protein>
<accession>A0AA88YQV0</accession>
<evidence type="ECO:0000256" key="2">
    <source>
        <dbReference type="ARBA" id="ARBA00005022"/>
    </source>
</evidence>
<dbReference type="GO" id="GO:0016706">
    <property type="term" value="F:2-oxoglutarate-dependent dioxygenase activity"/>
    <property type="evidence" value="ECO:0007669"/>
    <property type="project" value="UniProtKB-ARBA"/>
</dbReference>
<dbReference type="InterPro" id="IPR042098">
    <property type="entry name" value="TauD-like_sf"/>
</dbReference>
<sequence>MEFALCLEKFWKSGAVIDASVAACLNHSGFKDHSNGLEKVWKSGCSHGLEKVWKSGCSHSLEKVWTWKVMEFALGLEKKCQNLSIWSSRKMSASIDAKIKELKVLEDGRKLQITWADGKDSVFNSNWLRFNCQCVKCRCPVTQMKTFEISSIPLDDKMEVKMADCGKILVTWKNENHNGEFDPAFLRKNCYSKQSIEEKRQLIRALPNKKTTIEKMEWSELDNDFGLWRLLRTVNDDGIMMVKNVPTEVGTILKLMKRVGPTQESFYEETWHAVTKEGAINISETGGKLPYHLDIPMYEAPPGILFLECLEFDAGVDGGDTIFADFLQVAEQFRIDHPEHFKTLTTVPATIKRIHLDRDHPVHMIIRTPHIKVNNKGEILSFHWHPCHHGPLCVEEEYVDAYYHAYQEFHKAVENSPYNKKIRFTKGDMVVINNRRMVHCRTAYGGKPGQRHLQGGYVCIDDYKSRLNVLEHTVGNKGPVRHVFNGDWFC</sequence>
<dbReference type="AlphaFoldDB" id="A0AA88YQV0"/>
<dbReference type="GO" id="GO:0046872">
    <property type="term" value="F:metal ion binding"/>
    <property type="evidence" value="ECO:0007669"/>
    <property type="project" value="UniProtKB-KW"/>
</dbReference>
<name>A0AA88YQV0_PINIB</name>
<dbReference type="Proteomes" id="UP001186944">
    <property type="component" value="Unassembled WGS sequence"/>
</dbReference>
<dbReference type="PANTHER" id="PTHR10696">
    <property type="entry name" value="GAMMA-BUTYROBETAINE HYDROXYLASE-RELATED"/>
    <property type="match status" value="1"/>
</dbReference>
<evidence type="ECO:0000313" key="11">
    <source>
        <dbReference type="EMBL" id="KAK3102471.1"/>
    </source>
</evidence>
<dbReference type="GO" id="GO:0005739">
    <property type="term" value="C:mitochondrion"/>
    <property type="evidence" value="ECO:0007669"/>
    <property type="project" value="TreeGrafter"/>
</dbReference>
<evidence type="ECO:0000256" key="4">
    <source>
        <dbReference type="ARBA" id="ARBA00022723"/>
    </source>
</evidence>
<comment type="cofactor">
    <cofactor evidence="1">
        <name>Fe(2+)</name>
        <dbReference type="ChEBI" id="CHEBI:29033"/>
    </cofactor>
</comment>
<evidence type="ECO:0000256" key="7">
    <source>
        <dbReference type="ARBA" id="ARBA00023002"/>
    </source>
</evidence>
<feature type="domain" description="TauD/TfdA-like" evidence="9">
    <location>
        <begin position="221"/>
        <end position="457"/>
    </location>
</feature>
<evidence type="ECO:0000256" key="5">
    <source>
        <dbReference type="ARBA" id="ARBA00022873"/>
    </source>
</evidence>
<proteinExistence type="inferred from homology"/>
<dbReference type="Pfam" id="PF06155">
    <property type="entry name" value="GBBH-like_N"/>
    <property type="match status" value="1"/>
</dbReference>
<evidence type="ECO:0000256" key="6">
    <source>
        <dbReference type="ARBA" id="ARBA00022964"/>
    </source>
</evidence>
<keyword evidence="7" id="KW-0560">Oxidoreductase</keyword>
<evidence type="ECO:0000256" key="3">
    <source>
        <dbReference type="ARBA" id="ARBA00008654"/>
    </source>
</evidence>
<dbReference type="Pfam" id="PF02668">
    <property type="entry name" value="TauD"/>
    <property type="match status" value="1"/>
</dbReference>
<keyword evidence="5" id="KW-0124">Carnitine biosynthesis</keyword>
<dbReference type="FunFam" id="3.30.2020.30:FF:000002">
    <property type="entry name" value="Putative gamma-butyrobetaine dioxygenase"/>
    <property type="match status" value="1"/>
</dbReference>
<evidence type="ECO:0000259" key="9">
    <source>
        <dbReference type="Pfam" id="PF02668"/>
    </source>
</evidence>
<evidence type="ECO:0000256" key="8">
    <source>
        <dbReference type="ARBA" id="ARBA00023004"/>
    </source>
</evidence>
<comment type="pathway">
    <text evidence="2">Amine and polyamine biosynthesis; carnitine biosynthesis.</text>
</comment>
<gene>
    <name evidence="11" type="ORF">FSP39_011596</name>
</gene>
<dbReference type="EMBL" id="VSWD01000005">
    <property type="protein sequence ID" value="KAK3102471.1"/>
    <property type="molecule type" value="Genomic_DNA"/>
</dbReference>
<keyword evidence="8" id="KW-0408">Iron</keyword>
<dbReference type="PANTHER" id="PTHR10696:SF25">
    <property type="entry name" value="OXIDOREDUCTASE AIM17-RELATED"/>
    <property type="match status" value="1"/>
</dbReference>
<keyword evidence="12" id="KW-1185">Reference proteome</keyword>
<keyword evidence="4" id="KW-0479">Metal-binding</keyword>
<keyword evidence="6" id="KW-0223">Dioxygenase</keyword>
<comment type="caution">
    <text evidence="11">The sequence shown here is derived from an EMBL/GenBank/DDBJ whole genome shotgun (WGS) entry which is preliminary data.</text>
</comment>
<evidence type="ECO:0000313" key="12">
    <source>
        <dbReference type="Proteomes" id="UP001186944"/>
    </source>
</evidence>
<feature type="domain" description="Gamma-butyrobetaine hydroxylase-like N-terminal" evidence="10">
    <location>
        <begin position="104"/>
        <end position="144"/>
    </location>
</feature>
<reference evidence="11" key="1">
    <citation type="submission" date="2019-08" db="EMBL/GenBank/DDBJ databases">
        <title>The improved chromosome-level genome for the pearl oyster Pinctada fucata martensii using PacBio sequencing and Hi-C.</title>
        <authorList>
            <person name="Zheng Z."/>
        </authorList>
    </citation>
    <scope>NUCLEOTIDE SEQUENCE</scope>
    <source>
        <strain evidence="11">ZZ-2019</strain>
        <tissue evidence="11">Adductor muscle</tissue>
    </source>
</reference>
<dbReference type="InterPro" id="IPR050411">
    <property type="entry name" value="AlphaKG_dependent_hydroxylases"/>
</dbReference>
<dbReference type="Gene3D" id="3.30.2020.30">
    <property type="match status" value="1"/>
</dbReference>
<dbReference type="SUPFAM" id="SSF51197">
    <property type="entry name" value="Clavaminate synthase-like"/>
    <property type="match status" value="1"/>
</dbReference>
<dbReference type="InterPro" id="IPR038492">
    <property type="entry name" value="GBBH-like_N_sf"/>
</dbReference>
<comment type="similarity">
    <text evidence="3">Belongs to the gamma-BBH/TMLD family.</text>
</comment>
<evidence type="ECO:0000256" key="1">
    <source>
        <dbReference type="ARBA" id="ARBA00001954"/>
    </source>
</evidence>
<evidence type="ECO:0000259" key="10">
    <source>
        <dbReference type="Pfam" id="PF06155"/>
    </source>
</evidence>
<dbReference type="Gene3D" id="3.60.130.10">
    <property type="entry name" value="Clavaminate synthase-like"/>
    <property type="match status" value="1"/>
</dbReference>
<dbReference type="InterPro" id="IPR003819">
    <property type="entry name" value="TauD/TfdA-like"/>
</dbReference>
<dbReference type="InterPro" id="IPR010376">
    <property type="entry name" value="GBBH-like_N"/>
</dbReference>
<evidence type="ECO:0008006" key="13">
    <source>
        <dbReference type="Google" id="ProtNLM"/>
    </source>
</evidence>